<organism evidence="1 2">
    <name type="scientific">Nonlabens mediterrranea</name>
    <dbReference type="NCBI Taxonomy" id="1419947"/>
    <lineage>
        <taxon>Bacteria</taxon>
        <taxon>Pseudomonadati</taxon>
        <taxon>Bacteroidota</taxon>
        <taxon>Flavobacteriia</taxon>
        <taxon>Flavobacteriales</taxon>
        <taxon>Flavobacteriaceae</taxon>
        <taxon>Nonlabens</taxon>
    </lineage>
</organism>
<keyword evidence="2" id="KW-1185">Reference proteome</keyword>
<sequence>LIRVDPQAVFNTAQTITLCDDASNDGFEIFDITSNEADILGVQNPTDFTITYHNTQMDADMDTASIPNPVSYTNISTPVETIYVRISPTGNMNCYATGTFDIEVIPTAIANPVTDMTLCDDPSNDGTELFDLSAQTATVLGTQLPADVEVTYHVSQ</sequence>
<feature type="non-terminal residue" evidence="1">
    <location>
        <position position="1"/>
    </location>
</feature>
<comment type="caution">
    <text evidence="1">The sequence shown here is derived from an EMBL/GenBank/DDBJ whole genome shotgun (WGS) entry which is preliminary data.</text>
</comment>
<proteinExistence type="predicted"/>
<evidence type="ECO:0000313" key="1">
    <source>
        <dbReference type="EMBL" id="MBF4986538.1"/>
    </source>
</evidence>
<dbReference type="Proteomes" id="UP001194729">
    <property type="component" value="Unassembled WGS sequence"/>
</dbReference>
<feature type="non-terminal residue" evidence="1">
    <location>
        <position position="156"/>
    </location>
</feature>
<protein>
    <recommendedName>
        <fullName evidence="3">Adhesin</fullName>
    </recommendedName>
</protein>
<dbReference type="EMBL" id="JADKYU010001288">
    <property type="protein sequence ID" value="MBF4986538.1"/>
    <property type="molecule type" value="Genomic_DNA"/>
</dbReference>
<evidence type="ECO:0008006" key="3">
    <source>
        <dbReference type="Google" id="ProtNLM"/>
    </source>
</evidence>
<evidence type="ECO:0000313" key="2">
    <source>
        <dbReference type="Proteomes" id="UP001194729"/>
    </source>
</evidence>
<reference evidence="1 2" key="1">
    <citation type="submission" date="2020-11" db="EMBL/GenBank/DDBJ databases">
        <title>P. mediterranea TC4 genome.</title>
        <authorList>
            <person name="Molmeret M."/>
        </authorList>
    </citation>
    <scope>NUCLEOTIDE SEQUENCE [LARGE SCALE GENOMIC DNA]</scope>
    <source>
        <strain evidence="1 2">TC4</strain>
    </source>
</reference>
<name>A0ABS0AAW3_9FLAO</name>
<accession>A0ABS0AAW3</accession>
<gene>
    <name evidence="1" type="ORF">FNJ87_20240</name>
</gene>